<dbReference type="SMART" id="SM00220">
    <property type="entry name" value="S_TKc"/>
    <property type="match status" value="1"/>
</dbReference>
<dbReference type="InterPro" id="IPR001810">
    <property type="entry name" value="F-box_dom"/>
</dbReference>
<keyword evidence="1" id="KW-0723">Serine/threonine-protein kinase</keyword>
<dbReference type="SUPFAM" id="SSF81383">
    <property type="entry name" value="F-box domain"/>
    <property type="match status" value="2"/>
</dbReference>
<dbReference type="OrthoDB" id="20524at2759"/>
<dbReference type="Proteomes" id="UP000245207">
    <property type="component" value="Unassembled WGS sequence"/>
</dbReference>
<dbReference type="CDD" id="cd14131">
    <property type="entry name" value="PKc_Mps1"/>
    <property type="match status" value="1"/>
</dbReference>
<keyword evidence="5 6" id="KW-0067">ATP-binding</keyword>
<evidence type="ECO:0000256" key="3">
    <source>
        <dbReference type="ARBA" id="ARBA00022741"/>
    </source>
</evidence>
<dbReference type="GO" id="GO:0005634">
    <property type="term" value="C:nucleus"/>
    <property type="evidence" value="ECO:0007669"/>
    <property type="project" value="TreeGrafter"/>
</dbReference>
<name>A0A2U1NR11_ARTAN</name>
<dbReference type="GO" id="GO:0034501">
    <property type="term" value="P:protein localization to kinetochore"/>
    <property type="evidence" value="ECO:0007669"/>
    <property type="project" value="TreeGrafter"/>
</dbReference>
<dbReference type="InterPro" id="IPR045464">
    <property type="entry name" value="Hrt3/FBXO9_C"/>
</dbReference>
<dbReference type="InterPro" id="IPR017441">
    <property type="entry name" value="Protein_kinase_ATP_BS"/>
</dbReference>
<feature type="domain" description="F-box" evidence="9">
    <location>
        <begin position="167"/>
        <end position="213"/>
    </location>
</feature>
<dbReference type="Pfam" id="PF12937">
    <property type="entry name" value="F-box-like"/>
    <property type="match status" value="2"/>
</dbReference>
<dbReference type="InterPro" id="IPR000719">
    <property type="entry name" value="Prot_kinase_dom"/>
</dbReference>
<dbReference type="SMART" id="SM00256">
    <property type="entry name" value="FBOX"/>
    <property type="match status" value="2"/>
</dbReference>
<dbReference type="PROSITE" id="PS00108">
    <property type="entry name" value="PROTEIN_KINASE_ST"/>
    <property type="match status" value="1"/>
</dbReference>
<keyword evidence="4 10" id="KW-0418">Kinase</keyword>
<feature type="domain" description="F-box" evidence="9">
    <location>
        <begin position="58"/>
        <end position="104"/>
    </location>
</feature>
<sequence length="971" mass="109724">MASEYAAKNIVAELETASQLRAAGFFITRRPWLDMYGVNVRPVAPFGSTYSKPVVDSSLIHRSLPEELLFEIFSRMTPYNMGKAACVCRKWRNTVRNPIFWRNACLKTWQITGAVENYKLMQSVYDSSWRKMWLSRPRVRMDDMYGVNVRPVAPFGSTYSKPVVDSSLIHRSLPEELLFEIFSRMTPYNMGKAACVCRKWRNTVRNPIFWRNACLKTWQITGAVENYKLMQSVYDSSWRKMWLSRPRVRMDGKMPITNMQPRRLVVPRRETVRSTGAMMDTKTDEYDDSLVKQRVQDISGAVTKNMASVNMVNHETASITPPSIMNTPTEDGNFMGVDDRRGEGGLGCDCRSNNMFAQPCLKCRQAVDGPKKVQFALGNNTGSHGSDDHMDTRTTNILTHMGSLALTEMERDVNNRVDVSAAPSHDANEQNVYNMDVDISSRSNDEISSLLAKGTAGVQKHVSPLRNFLQSDFGHQITSSSVVGSTCATTTLVNSANAPMVSSTSHCSRPSQQGSFNAGNSFDMNYHRMTQIDTGNPPKFSSKVLADQNPSAAVDSYPENKHELPRDQQGNEAGLCDPSAPRKRSYDPDLFFKVNGKLYQRLGKIGSGGSSEVHKVISQDCTIYALKKIKLKGRDYATAYGFCQEIEYLNKLKGKDHIIQLIDYEVTDKALLKEVLSGSMSIKDGRVKDDGCIYMVLEYGEIDLAHMLSQKWRELDDSRSTIDENWLRFYWQQILLAVKTIHEERVVHSDLKPANFLLVRGSLKLIDFGIAKAILSDTTNIQRDSQVGTLSYMSPEAFMCNETDANGNIIKCGRPSDIWSLGCILYQMVYGRTPFADYTTFWAKFKVITDPNHEIHYEPLSNLWLLDLIKKCLAWDRKERWTIPQLLQHPFLVPPIPPPLSNRNFIELVTDFCSEDPETTLICSRLQQLVSDPLPNIKSVGSGSLTLDQKCTLLDEMSKLCLQLKEQLAHS</sequence>
<proteinExistence type="predicted"/>
<dbReference type="AlphaFoldDB" id="A0A2U1NR11"/>
<gene>
    <name evidence="10" type="ORF">CTI12_AA236570</name>
</gene>
<dbReference type="Gene3D" id="3.30.200.20">
    <property type="entry name" value="Phosphorylase Kinase, domain 1"/>
    <property type="match status" value="1"/>
</dbReference>
<evidence type="ECO:0000256" key="6">
    <source>
        <dbReference type="PROSITE-ProRule" id="PRU10141"/>
    </source>
</evidence>
<dbReference type="STRING" id="35608.A0A2U1NR11"/>
<keyword evidence="2" id="KW-0808">Transferase</keyword>
<evidence type="ECO:0000256" key="7">
    <source>
        <dbReference type="SAM" id="MobiDB-lite"/>
    </source>
</evidence>
<feature type="domain" description="Protein kinase" evidence="8">
    <location>
        <begin position="599"/>
        <end position="892"/>
    </location>
</feature>
<dbReference type="GO" id="GO:0004712">
    <property type="term" value="F:protein serine/threonine/tyrosine kinase activity"/>
    <property type="evidence" value="ECO:0007669"/>
    <property type="project" value="TreeGrafter"/>
</dbReference>
<dbReference type="SUPFAM" id="SSF56112">
    <property type="entry name" value="Protein kinase-like (PK-like)"/>
    <property type="match status" value="1"/>
</dbReference>
<evidence type="ECO:0000256" key="4">
    <source>
        <dbReference type="ARBA" id="ARBA00022777"/>
    </source>
</evidence>
<dbReference type="Gene3D" id="1.10.510.10">
    <property type="entry name" value="Transferase(Phosphotransferase) domain 1"/>
    <property type="match status" value="1"/>
</dbReference>
<keyword evidence="11" id="KW-1185">Reference proteome</keyword>
<dbReference type="PROSITE" id="PS50011">
    <property type="entry name" value="PROTEIN_KINASE_DOM"/>
    <property type="match status" value="1"/>
</dbReference>
<evidence type="ECO:0000256" key="5">
    <source>
        <dbReference type="ARBA" id="ARBA00022840"/>
    </source>
</evidence>
<dbReference type="PANTHER" id="PTHR22974:SF29">
    <property type="entry name" value="MITOGEN-ACTIVATED PROTEIN KINASE KINASE TTK FAMILY"/>
    <property type="match status" value="1"/>
</dbReference>
<dbReference type="Pfam" id="PF19270">
    <property type="entry name" value="FBO_C"/>
    <property type="match status" value="2"/>
</dbReference>
<protein>
    <submittedName>
        <fullName evidence="10">Protein kinase 1</fullName>
    </submittedName>
</protein>
<dbReference type="Gene3D" id="1.20.1280.50">
    <property type="match status" value="2"/>
</dbReference>
<keyword evidence="3 6" id="KW-0547">Nucleotide-binding</keyword>
<dbReference type="InterPro" id="IPR011009">
    <property type="entry name" value="Kinase-like_dom_sf"/>
</dbReference>
<organism evidence="10 11">
    <name type="scientific">Artemisia annua</name>
    <name type="common">Sweet wormwood</name>
    <dbReference type="NCBI Taxonomy" id="35608"/>
    <lineage>
        <taxon>Eukaryota</taxon>
        <taxon>Viridiplantae</taxon>
        <taxon>Streptophyta</taxon>
        <taxon>Embryophyta</taxon>
        <taxon>Tracheophyta</taxon>
        <taxon>Spermatophyta</taxon>
        <taxon>Magnoliopsida</taxon>
        <taxon>eudicotyledons</taxon>
        <taxon>Gunneridae</taxon>
        <taxon>Pentapetalae</taxon>
        <taxon>asterids</taxon>
        <taxon>campanulids</taxon>
        <taxon>Asterales</taxon>
        <taxon>Asteraceae</taxon>
        <taxon>Asteroideae</taxon>
        <taxon>Anthemideae</taxon>
        <taxon>Artemisiinae</taxon>
        <taxon>Artemisia</taxon>
    </lineage>
</organism>
<dbReference type="Pfam" id="PF00069">
    <property type="entry name" value="Pkinase"/>
    <property type="match status" value="1"/>
</dbReference>
<dbReference type="EMBL" id="PKPP01002331">
    <property type="protein sequence ID" value="PWA75946.1"/>
    <property type="molecule type" value="Genomic_DNA"/>
</dbReference>
<dbReference type="GO" id="GO:0004674">
    <property type="term" value="F:protein serine/threonine kinase activity"/>
    <property type="evidence" value="ECO:0007669"/>
    <property type="project" value="UniProtKB-KW"/>
</dbReference>
<evidence type="ECO:0000313" key="10">
    <source>
        <dbReference type="EMBL" id="PWA75946.1"/>
    </source>
</evidence>
<comment type="caution">
    <text evidence="10">The sequence shown here is derived from an EMBL/GenBank/DDBJ whole genome shotgun (WGS) entry which is preliminary data.</text>
</comment>
<dbReference type="InterPro" id="IPR027084">
    <property type="entry name" value="Mps1_cat"/>
</dbReference>
<dbReference type="FunFam" id="3.30.200.20:FF:000269">
    <property type="entry name" value="serine/threonine-protein kinase mph1 isoform X2"/>
    <property type="match status" value="1"/>
</dbReference>
<feature type="binding site" evidence="6">
    <location>
        <position position="627"/>
    </location>
    <ligand>
        <name>ATP</name>
        <dbReference type="ChEBI" id="CHEBI:30616"/>
    </ligand>
</feature>
<dbReference type="PROSITE" id="PS00107">
    <property type="entry name" value="PROTEIN_KINASE_ATP"/>
    <property type="match status" value="1"/>
</dbReference>
<dbReference type="GO" id="GO:0000776">
    <property type="term" value="C:kinetochore"/>
    <property type="evidence" value="ECO:0007669"/>
    <property type="project" value="TreeGrafter"/>
</dbReference>
<dbReference type="InterPro" id="IPR008271">
    <property type="entry name" value="Ser/Thr_kinase_AS"/>
</dbReference>
<dbReference type="PROSITE" id="PS50181">
    <property type="entry name" value="FBOX"/>
    <property type="match status" value="2"/>
</dbReference>
<evidence type="ECO:0000259" key="8">
    <source>
        <dbReference type="PROSITE" id="PS50011"/>
    </source>
</evidence>
<dbReference type="GO" id="GO:0007094">
    <property type="term" value="P:mitotic spindle assembly checkpoint signaling"/>
    <property type="evidence" value="ECO:0007669"/>
    <property type="project" value="TreeGrafter"/>
</dbReference>
<dbReference type="InterPro" id="IPR036047">
    <property type="entry name" value="F-box-like_dom_sf"/>
</dbReference>
<evidence type="ECO:0000259" key="9">
    <source>
        <dbReference type="PROSITE" id="PS50181"/>
    </source>
</evidence>
<dbReference type="FunFam" id="1.10.510.10:FF:000224">
    <property type="entry name" value="serine/threonine-protein kinase mph1 isoform X1"/>
    <property type="match status" value="1"/>
</dbReference>
<dbReference type="GO" id="GO:0098813">
    <property type="term" value="P:nuclear chromosome segregation"/>
    <property type="evidence" value="ECO:0007669"/>
    <property type="project" value="UniProtKB-ARBA"/>
</dbReference>
<dbReference type="GO" id="GO:0005524">
    <property type="term" value="F:ATP binding"/>
    <property type="evidence" value="ECO:0007669"/>
    <property type="project" value="UniProtKB-UniRule"/>
</dbReference>
<reference evidence="10 11" key="1">
    <citation type="journal article" date="2018" name="Mol. Plant">
        <title>The genome of Artemisia annua provides insight into the evolution of Asteraceae family and artemisinin biosynthesis.</title>
        <authorList>
            <person name="Shen Q."/>
            <person name="Zhang L."/>
            <person name="Liao Z."/>
            <person name="Wang S."/>
            <person name="Yan T."/>
            <person name="Shi P."/>
            <person name="Liu M."/>
            <person name="Fu X."/>
            <person name="Pan Q."/>
            <person name="Wang Y."/>
            <person name="Lv Z."/>
            <person name="Lu X."/>
            <person name="Zhang F."/>
            <person name="Jiang W."/>
            <person name="Ma Y."/>
            <person name="Chen M."/>
            <person name="Hao X."/>
            <person name="Li L."/>
            <person name="Tang Y."/>
            <person name="Lv G."/>
            <person name="Zhou Y."/>
            <person name="Sun X."/>
            <person name="Brodelius P.E."/>
            <person name="Rose J.K.C."/>
            <person name="Tang K."/>
        </authorList>
    </citation>
    <scope>NUCLEOTIDE SEQUENCE [LARGE SCALE GENOMIC DNA]</scope>
    <source>
        <strain evidence="11">cv. Huhao1</strain>
        <tissue evidence="10">Leaf</tissue>
    </source>
</reference>
<evidence type="ECO:0000313" key="11">
    <source>
        <dbReference type="Proteomes" id="UP000245207"/>
    </source>
</evidence>
<dbReference type="CDD" id="cd22151">
    <property type="entry name" value="F-box_AtGID2-like"/>
    <property type="match status" value="2"/>
</dbReference>
<evidence type="ECO:0000256" key="2">
    <source>
        <dbReference type="ARBA" id="ARBA00022679"/>
    </source>
</evidence>
<feature type="region of interest" description="Disordered" evidence="7">
    <location>
        <begin position="551"/>
        <end position="582"/>
    </location>
</feature>
<evidence type="ECO:0000256" key="1">
    <source>
        <dbReference type="ARBA" id="ARBA00022527"/>
    </source>
</evidence>
<accession>A0A2U1NR11</accession>
<dbReference type="PANTHER" id="PTHR22974">
    <property type="entry name" value="MIXED LINEAGE PROTEIN KINASE"/>
    <property type="match status" value="1"/>
</dbReference>
<dbReference type="GO" id="GO:0033316">
    <property type="term" value="P:meiotic spindle assembly checkpoint signaling"/>
    <property type="evidence" value="ECO:0007669"/>
    <property type="project" value="TreeGrafter"/>
</dbReference>
<feature type="region of interest" description="Disordered" evidence="7">
    <location>
        <begin position="502"/>
        <end position="522"/>
    </location>
</feature>